<dbReference type="SUPFAM" id="SSF52058">
    <property type="entry name" value="L domain-like"/>
    <property type="match status" value="1"/>
</dbReference>
<dbReference type="InterPro" id="IPR032675">
    <property type="entry name" value="LRR_dom_sf"/>
</dbReference>
<dbReference type="Proteomes" id="UP000466863">
    <property type="component" value="Unassembled WGS sequence"/>
</dbReference>
<dbReference type="InterPro" id="IPR050216">
    <property type="entry name" value="LRR_domain-containing"/>
</dbReference>
<dbReference type="RefSeq" id="WP_153332400.1">
    <property type="nucleotide sequence ID" value="NZ_CP181271.1"/>
</dbReference>
<gene>
    <name evidence="2" type="ORF">GHO28_20135</name>
</gene>
<dbReference type="EMBL" id="WIVV01000115">
    <property type="protein sequence ID" value="MQU44798.1"/>
    <property type="molecule type" value="Genomic_DNA"/>
</dbReference>
<dbReference type="GO" id="GO:0005737">
    <property type="term" value="C:cytoplasm"/>
    <property type="evidence" value="ECO:0007669"/>
    <property type="project" value="TreeGrafter"/>
</dbReference>
<accession>A0A6A7ZDK4</accession>
<evidence type="ECO:0000259" key="1">
    <source>
        <dbReference type="Pfam" id="PF20178"/>
    </source>
</evidence>
<dbReference type="PANTHER" id="PTHR48051">
    <property type="match status" value="1"/>
</dbReference>
<dbReference type="SMART" id="SM00369">
    <property type="entry name" value="LRR_TYP"/>
    <property type="match status" value="3"/>
</dbReference>
<dbReference type="Pfam" id="PF20178">
    <property type="entry name" value="ToxA_N"/>
    <property type="match status" value="1"/>
</dbReference>
<dbReference type="InterPro" id="IPR046673">
    <property type="entry name" value="ToxA_N"/>
</dbReference>
<dbReference type="InterPro" id="IPR003591">
    <property type="entry name" value="Leu-rich_rpt_typical-subtyp"/>
</dbReference>
<dbReference type="Gene3D" id="3.80.10.10">
    <property type="entry name" value="Ribonuclease Inhibitor"/>
    <property type="match status" value="1"/>
</dbReference>
<evidence type="ECO:0000313" key="3">
    <source>
        <dbReference type="Proteomes" id="UP000466863"/>
    </source>
</evidence>
<feature type="domain" description="Dermonecrotic toxin N-terminal" evidence="1">
    <location>
        <begin position="92"/>
        <end position="358"/>
    </location>
</feature>
<organism evidence="2 3">
    <name type="scientific">Pseudomonas helleri</name>
    <dbReference type="NCBI Taxonomy" id="1608996"/>
    <lineage>
        <taxon>Bacteria</taxon>
        <taxon>Pseudomonadati</taxon>
        <taxon>Pseudomonadota</taxon>
        <taxon>Gammaproteobacteria</taxon>
        <taxon>Pseudomonadales</taxon>
        <taxon>Pseudomonadaceae</taxon>
        <taxon>Pseudomonas</taxon>
    </lineage>
</organism>
<dbReference type="InterPro" id="IPR001611">
    <property type="entry name" value="Leu-rich_rpt"/>
</dbReference>
<evidence type="ECO:0000313" key="2">
    <source>
        <dbReference type="EMBL" id="MQU44798.1"/>
    </source>
</evidence>
<dbReference type="PROSITE" id="PS51450">
    <property type="entry name" value="LRR"/>
    <property type="match status" value="1"/>
</dbReference>
<name>A0A6A7ZDK4_9PSED</name>
<dbReference type="PANTHER" id="PTHR48051:SF1">
    <property type="entry name" value="RAS SUPPRESSOR PROTEIN 1"/>
    <property type="match status" value="1"/>
</dbReference>
<sequence length="1389" mass="156111">MPNSDLEGLPAQPPLTQNTPHREAHFLSHHAQITHTLPQWLTRAPSHKQQALKALRPNPTHWPKGLSISQQNALDHAHINSWKTHQDAEQELENLKDVYAFAEPLLLRALVERFQVDSALNLKNTFINLYLPLTIPLLGLKTGAFKNWRVSMLDAALHNFEAFEAQPDAHSPDSGFITRPSAGGQYQMMDTLTRQVPIPAFITLCRQLDIGKLYKAHLDNELILCEPDKALRIKTAVRQHLRTALVAASHHALAHKQITQSIHDALCNPAQAPGWTNQNPPTLYPHSKTLLGSALTGVMVFSTQTAPASLQGEVIAYLPDDPQQPVKRHASMTAFASDLAIKLRDDSYQQYFSRFIDHKELEPFLTTLRSKLFITQIDPAHVPKGEGRPEDFPLVVRSSLVEHPVLNFTLLNIYQDYSEYLFIQKRRKLLEDAPLLAVSTDTEDQKTRHDRQQRLKKIGEWAVNAIEIAGSFFIPGLGELMMLQMAYQILDDTYEGIRDWTQGKTIEAWDHLFNVLSSTVQIATLSIGSKIIADALKPTPSFVKGLKPVTRHTGEKRLWDPDLTPYQHPTDLPSSTPANDLGLMLHEDAQFLSLEDRTYRVEQEPQTLRYRIKHPSRTQAYSPRLRHNGSGAWTVETEQPLNWDDLRLFKRLNRTAASFSDITASRLLAITQTDTAVLRSLHVDALPTPGLLADSIQRFKIDQDLQYFIEHMQSRDPLVQQLADPQTQLQLLISDEIWGASKNLRVVNEHGETVGHYPSESSTVEHIEITDEQVRGGQLLKTVLQELDEKDIKHLLGVSPAMADPLPNPTEQMTLLCNRLARLAHKKRNDLFASRYASLQNSANAEVKLLQTSFAQLPTPAAQELIWNAQGDEILQLLNERIIPERLQELALEQVYESRVNRAFEGLFLDSTHSADSEWLTLKTIESLPGWSDNLRLEIRDANFDGPLLNSLGGEQAPIRKVLIKSQNLYSARDAQGLELHGPDDLYAALLHALPDAERAQLRFPHTYQGKALKAAVREHPLLQRQLVRARVEPSRTALDINPEARPRLKATAYPLLGADAPGLAPSPLERRVNELYPSLNRQERLRVIRNLPADPAAADQTLTDLGQSLERLRDDLEVWTVDAPATNQRTGELIPPIARMAIVQDRRAFSRELERCWRRQTAFDNHYADPTRDGFELSFTRTILDNMPSINADFSHVTYLSLRGSGPVTGVSEFLQNFPKLRALKLQGFALDAVPESLSSMQNLTELYLEDSNITLTPTAAQALSGLENLEHIDLDGNPLNLTPDFSNMQRLNSVFLSNTELSEFPTSLLGLPEIETIDLSDNLITHLPSELFEAPAFITEALDLAGNPLSEASLNQAHTYFSQTGIDMNISFDDLDPVAVDIVEPEQ</sequence>
<proteinExistence type="predicted"/>
<protein>
    <recommendedName>
        <fullName evidence="1">Dermonecrotic toxin N-terminal domain-containing protein</fullName>
    </recommendedName>
</protein>
<comment type="caution">
    <text evidence="2">The sequence shown here is derived from an EMBL/GenBank/DDBJ whole genome shotgun (WGS) entry which is preliminary data.</text>
</comment>
<reference evidence="2 3" key="1">
    <citation type="submission" date="2019-10" db="EMBL/GenBank/DDBJ databases">
        <title>Evaluation of single-gene subtyping targets for Pseudomonas.</title>
        <authorList>
            <person name="Reichler S.J."/>
            <person name="Orsi R.H."/>
            <person name="Wiedmann M."/>
            <person name="Martin N.H."/>
            <person name="Murphy S.I."/>
        </authorList>
    </citation>
    <scope>NUCLEOTIDE SEQUENCE [LARGE SCALE GENOMIC DNA]</scope>
    <source>
        <strain evidence="2 3">FSL R10-1876</strain>
    </source>
</reference>